<evidence type="ECO:0000256" key="1">
    <source>
        <dbReference type="SAM" id="SignalP"/>
    </source>
</evidence>
<feature type="signal peptide" evidence="1">
    <location>
        <begin position="1"/>
        <end position="25"/>
    </location>
</feature>
<dbReference type="RefSeq" id="WP_052009171.1">
    <property type="nucleotide sequence ID" value="NZ_AODG01000010.1"/>
</dbReference>
<organism evidence="2 3">
    <name type="scientific">Listeria grayi FSL F6-1183</name>
    <dbReference type="NCBI Taxonomy" id="1265827"/>
    <lineage>
        <taxon>Bacteria</taxon>
        <taxon>Bacillati</taxon>
        <taxon>Bacillota</taxon>
        <taxon>Bacilli</taxon>
        <taxon>Bacillales</taxon>
        <taxon>Listeriaceae</taxon>
        <taxon>Listeria</taxon>
    </lineage>
</organism>
<evidence type="ECO:0000313" key="3">
    <source>
        <dbReference type="Proteomes" id="UP000019251"/>
    </source>
</evidence>
<keyword evidence="1" id="KW-0732">Signal</keyword>
<dbReference type="GO" id="GO:0030973">
    <property type="term" value="F:molybdate ion binding"/>
    <property type="evidence" value="ECO:0007669"/>
    <property type="project" value="TreeGrafter"/>
</dbReference>
<dbReference type="Pfam" id="PF13531">
    <property type="entry name" value="SBP_bac_11"/>
    <property type="match status" value="1"/>
</dbReference>
<dbReference type="PANTHER" id="PTHR30632:SF0">
    <property type="entry name" value="SULFATE-BINDING PROTEIN"/>
    <property type="match status" value="1"/>
</dbReference>
<dbReference type="GO" id="GO:0015689">
    <property type="term" value="P:molybdate ion transport"/>
    <property type="evidence" value="ECO:0007669"/>
    <property type="project" value="TreeGrafter"/>
</dbReference>
<dbReference type="EMBL" id="AODG01000010">
    <property type="protein sequence ID" value="EUJ27972.1"/>
    <property type="molecule type" value="Genomic_DNA"/>
</dbReference>
<feature type="chain" id="PRO_5038689308" evidence="1">
    <location>
        <begin position="26"/>
        <end position="138"/>
    </location>
</feature>
<name>A0A829R716_LISGR</name>
<gene>
    <name evidence="2" type="ORF">LMUR_07919</name>
</gene>
<proteinExistence type="predicted"/>
<dbReference type="InterPro" id="IPR050682">
    <property type="entry name" value="ModA/WtpA"/>
</dbReference>
<evidence type="ECO:0000313" key="2">
    <source>
        <dbReference type="EMBL" id="EUJ27972.1"/>
    </source>
</evidence>
<dbReference type="PANTHER" id="PTHR30632">
    <property type="entry name" value="MOLYBDATE-BINDING PERIPLASMIC PROTEIN"/>
    <property type="match status" value="1"/>
</dbReference>
<accession>A0A829R716</accession>
<dbReference type="Gene3D" id="3.40.190.10">
    <property type="entry name" value="Periplasmic binding protein-like II"/>
    <property type="match status" value="1"/>
</dbReference>
<comment type="caution">
    <text evidence="2">The sequence shown here is derived from an EMBL/GenBank/DDBJ whole genome shotgun (WGS) entry which is preliminary data.</text>
</comment>
<dbReference type="AlphaFoldDB" id="A0A829R716"/>
<reference evidence="2 3" key="1">
    <citation type="submission" date="2012-12" db="EMBL/GenBank/DDBJ databases">
        <title>Novel taxa of Listeriaceae from agricultural environments in the United States.</title>
        <authorList>
            <person name="den Bakker H.C."/>
            <person name="Allred A."/>
            <person name="Warchocki S."/>
            <person name="Wright E.M."/>
            <person name="Burrell A."/>
            <person name="Nightingale K.K."/>
            <person name="Kephart D."/>
            <person name="Wiedmann M."/>
        </authorList>
    </citation>
    <scope>NUCLEOTIDE SEQUENCE [LARGE SCALE GENOMIC DNA]</scope>
    <source>
        <strain evidence="2 3">FSL F6-1183</strain>
    </source>
</reference>
<protein>
    <submittedName>
        <fullName evidence="2">Molybdate ABC transporter substrate-binding protein</fullName>
    </submittedName>
</protein>
<dbReference type="PROSITE" id="PS51257">
    <property type="entry name" value="PROKAR_LIPOPROTEIN"/>
    <property type="match status" value="1"/>
</dbReference>
<dbReference type="Proteomes" id="UP000019251">
    <property type="component" value="Unassembled WGS sequence"/>
</dbReference>
<sequence length="138" mass="14785">MKITIKKQLTVFTLGAMLILGGCGAGQSNSATKTDKAAEKVTIHYSAAASLKDALSEIATDYEKTHKDETIDIDFAGSGQIRQKVVSGAPIDGVLLASKSDADQLKDKDKITNAKEVLKNDLVVVANKQDNIKKRKKP</sequence>
<dbReference type="SUPFAM" id="SSF53850">
    <property type="entry name" value="Periplasmic binding protein-like II"/>
    <property type="match status" value="1"/>
</dbReference>